<reference evidence="5 6" key="1">
    <citation type="submission" date="2020-08" db="EMBL/GenBank/DDBJ databases">
        <title>Genomic Encyclopedia of Type Strains, Phase IV (KMG-IV): sequencing the most valuable type-strain genomes for metagenomic binning, comparative biology and taxonomic classification.</title>
        <authorList>
            <person name="Goeker M."/>
        </authorList>
    </citation>
    <scope>NUCLEOTIDE SEQUENCE [LARGE SCALE GENOMIC DNA]</scope>
    <source>
        <strain evidence="5 6">DSM 7465</strain>
    </source>
</reference>
<dbReference type="RefSeq" id="WP_184473719.1">
    <property type="nucleotide sequence ID" value="NZ_JACHOV010000001.1"/>
</dbReference>
<evidence type="ECO:0000256" key="3">
    <source>
        <dbReference type="PIRSR" id="PIRSR605511-2"/>
    </source>
</evidence>
<protein>
    <submittedName>
        <fullName evidence="5">Sugar lactone lactonase YvrE</fullName>
    </submittedName>
</protein>
<evidence type="ECO:0000313" key="6">
    <source>
        <dbReference type="Proteomes" id="UP000575068"/>
    </source>
</evidence>
<feature type="domain" description="SMP-30/Gluconolactonase/LRE-like region" evidence="4">
    <location>
        <begin position="16"/>
        <end position="257"/>
    </location>
</feature>
<dbReference type="Proteomes" id="UP000575068">
    <property type="component" value="Unassembled WGS sequence"/>
</dbReference>
<feature type="binding site" evidence="3">
    <location>
        <position position="122"/>
    </location>
    <ligand>
        <name>substrate</name>
    </ligand>
</feature>
<sequence length="287" mass="31894">MVDYRIIDRGETRDQLGEGLLWSRRENAVYWTDILSPALNRLSLASGQVDRWTMPDLIGWVIERRNAPGFIAGFRNGFAELRFDPVEVVPICDPEPHLPGNRLNDAVADQWGRIWAGTMPLDSDRAEGGLYRLDPDRSVVKVDSGYSVANGPAISPCQQWLYHTDSPARTIYRFELHEDGVLTGKQPFVRFLDDWGLPDGMTCDAEGYLWVAHWGGSRISRFASDGGFNCKIDLPASQITNICFAGENLDRMFVTSAAENMTSEVNAGCLFEVDAGVRGLEPGMFAG</sequence>
<evidence type="ECO:0000313" key="5">
    <source>
        <dbReference type="EMBL" id="MBB4639853.1"/>
    </source>
</evidence>
<feature type="binding site" evidence="3">
    <location>
        <position position="102"/>
    </location>
    <ligand>
        <name>substrate</name>
    </ligand>
</feature>
<feature type="binding site" evidence="3">
    <location>
        <position position="104"/>
    </location>
    <ligand>
        <name>substrate</name>
    </ligand>
</feature>
<dbReference type="Gene3D" id="2.120.10.30">
    <property type="entry name" value="TolB, C-terminal domain"/>
    <property type="match status" value="1"/>
</dbReference>
<comment type="caution">
    <text evidence="5">The sequence shown here is derived from an EMBL/GenBank/DDBJ whole genome shotgun (WGS) entry which is preliminary data.</text>
</comment>
<dbReference type="InterPro" id="IPR011042">
    <property type="entry name" value="6-blade_b-propeller_TolB-like"/>
</dbReference>
<dbReference type="SUPFAM" id="SSF63829">
    <property type="entry name" value="Calcium-dependent phosphotriesterase"/>
    <property type="match status" value="1"/>
</dbReference>
<name>A0A840HPR3_9SPHN</name>
<comment type="similarity">
    <text evidence="1">Belongs to the SMP-30/CGR1 family.</text>
</comment>
<keyword evidence="6" id="KW-1185">Reference proteome</keyword>
<dbReference type="Pfam" id="PF08450">
    <property type="entry name" value="SGL"/>
    <property type="match status" value="1"/>
</dbReference>
<keyword evidence="3" id="KW-0479">Metal-binding</keyword>
<feature type="binding site" evidence="3">
    <location>
        <position position="18"/>
    </location>
    <ligand>
        <name>a divalent metal cation</name>
        <dbReference type="ChEBI" id="CHEBI:60240"/>
    </ligand>
</feature>
<feature type="binding site" evidence="3">
    <location>
        <position position="199"/>
    </location>
    <ligand>
        <name>a divalent metal cation</name>
        <dbReference type="ChEBI" id="CHEBI:60240"/>
    </ligand>
</feature>
<dbReference type="InterPro" id="IPR005511">
    <property type="entry name" value="SMP-30"/>
</dbReference>
<comment type="cofactor">
    <cofactor evidence="3">
        <name>Zn(2+)</name>
        <dbReference type="ChEBI" id="CHEBI:29105"/>
    </cofactor>
    <text evidence="3">Binds 1 divalent metal cation per subunit.</text>
</comment>
<feature type="active site" description="Proton donor/acceptor" evidence="2">
    <location>
        <position position="199"/>
    </location>
</feature>
<feature type="binding site" evidence="3">
    <location>
        <position position="150"/>
    </location>
    <ligand>
        <name>a divalent metal cation</name>
        <dbReference type="ChEBI" id="CHEBI:60240"/>
    </ligand>
</feature>
<evidence type="ECO:0000259" key="4">
    <source>
        <dbReference type="Pfam" id="PF08450"/>
    </source>
</evidence>
<organism evidence="5 6">
    <name type="scientific">Rhizorhapis suberifaciens</name>
    <name type="common">corky root of lettuce</name>
    <dbReference type="NCBI Taxonomy" id="13656"/>
    <lineage>
        <taxon>Bacteria</taxon>
        <taxon>Pseudomonadati</taxon>
        <taxon>Pseudomonadota</taxon>
        <taxon>Alphaproteobacteria</taxon>
        <taxon>Sphingomonadales</taxon>
        <taxon>Sphingomonadaceae</taxon>
        <taxon>Rhizorhapis</taxon>
    </lineage>
</organism>
<proteinExistence type="inferred from homology"/>
<dbReference type="EMBL" id="JACHOV010000001">
    <property type="protein sequence ID" value="MBB4639853.1"/>
    <property type="molecule type" value="Genomic_DNA"/>
</dbReference>
<dbReference type="GO" id="GO:0019853">
    <property type="term" value="P:L-ascorbic acid biosynthetic process"/>
    <property type="evidence" value="ECO:0007669"/>
    <property type="project" value="TreeGrafter"/>
</dbReference>
<dbReference type="AlphaFoldDB" id="A0A840HPR3"/>
<dbReference type="GO" id="GO:0005509">
    <property type="term" value="F:calcium ion binding"/>
    <property type="evidence" value="ECO:0007669"/>
    <property type="project" value="TreeGrafter"/>
</dbReference>
<evidence type="ECO:0000256" key="1">
    <source>
        <dbReference type="ARBA" id="ARBA00008853"/>
    </source>
</evidence>
<dbReference type="InterPro" id="IPR013658">
    <property type="entry name" value="SGL"/>
</dbReference>
<dbReference type="PANTHER" id="PTHR10907">
    <property type="entry name" value="REGUCALCIN"/>
    <property type="match status" value="1"/>
</dbReference>
<dbReference type="PANTHER" id="PTHR10907:SF47">
    <property type="entry name" value="REGUCALCIN"/>
    <property type="match status" value="1"/>
</dbReference>
<dbReference type="PRINTS" id="PR01790">
    <property type="entry name" value="SMP30FAMILY"/>
</dbReference>
<gene>
    <name evidence="5" type="ORF">HNQ99_000133</name>
</gene>
<accession>A0A840HPR3</accession>
<dbReference type="GO" id="GO:0004341">
    <property type="term" value="F:gluconolactonase activity"/>
    <property type="evidence" value="ECO:0007669"/>
    <property type="project" value="TreeGrafter"/>
</dbReference>
<evidence type="ECO:0000256" key="2">
    <source>
        <dbReference type="PIRSR" id="PIRSR605511-1"/>
    </source>
</evidence>
<keyword evidence="3" id="KW-0862">Zinc</keyword>